<dbReference type="RefSeq" id="WP_193953782.1">
    <property type="nucleotide sequence ID" value="NZ_JADEYS010000012.1"/>
</dbReference>
<proteinExistence type="predicted"/>
<dbReference type="Gene3D" id="3.40.50.300">
    <property type="entry name" value="P-loop containing nucleotide triphosphate hydrolases"/>
    <property type="match status" value="1"/>
</dbReference>
<dbReference type="PANTHER" id="PTHR43384">
    <property type="entry name" value="SEPTUM SITE-DETERMINING PROTEIN MIND HOMOLOG, CHLOROPLASTIC-RELATED"/>
    <property type="match status" value="1"/>
</dbReference>
<dbReference type="EMBL" id="JADEYS010000012">
    <property type="protein sequence ID" value="MBE9398151.1"/>
    <property type="molecule type" value="Genomic_DNA"/>
</dbReference>
<dbReference type="GO" id="GO:0005524">
    <property type="term" value="F:ATP binding"/>
    <property type="evidence" value="ECO:0007669"/>
    <property type="project" value="TreeGrafter"/>
</dbReference>
<dbReference type="InterPro" id="IPR025669">
    <property type="entry name" value="AAA_dom"/>
</dbReference>
<organism evidence="3 4">
    <name type="scientific">Pontibacterium sinense</name>
    <dbReference type="NCBI Taxonomy" id="2781979"/>
    <lineage>
        <taxon>Bacteria</taxon>
        <taxon>Pseudomonadati</taxon>
        <taxon>Pseudomonadota</taxon>
        <taxon>Gammaproteobacteria</taxon>
        <taxon>Oceanospirillales</taxon>
        <taxon>Oceanospirillaceae</taxon>
        <taxon>Pontibacterium</taxon>
    </lineage>
</organism>
<dbReference type="Gene3D" id="3.40.50.2300">
    <property type="match status" value="1"/>
</dbReference>
<dbReference type="GO" id="GO:0051782">
    <property type="term" value="P:negative regulation of cell division"/>
    <property type="evidence" value="ECO:0007669"/>
    <property type="project" value="TreeGrafter"/>
</dbReference>
<dbReference type="GO" id="GO:0000160">
    <property type="term" value="P:phosphorelay signal transduction system"/>
    <property type="evidence" value="ECO:0007669"/>
    <property type="project" value="InterPro"/>
</dbReference>
<dbReference type="Pfam" id="PF13614">
    <property type="entry name" value="AAA_31"/>
    <property type="match status" value="1"/>
</dbReference>
<dbReference type="AlphaFoldDB" id="A0A8J7FEG1"/>
<dbReference type="PROSITE" id="PS50110">
    <property type="entry name" value="RESPONSE_REGULATORY"/>
    <property type="match status" value="1"/>
</dbReference>
<evidence type="ECO:0000313" key="4">
    <source>
        <dbReference type="Proteomes" id="UP000640333"/>
    </source>
</evidence>
<protein>
    <submittedName>
        <fullName evidence="3">AAA family ATPase</fullName>
    </submittedName>
</protein>
<dbReference type="GO" id="GO:0005829">
    <property type="term" value="C:cytosol"/>
    <property type="evidence" value="ECO:0007669"/>
    <property type="project" value="TreeGrafter"/>
</dbReference>
<dbReference type="PANTHER" id="PTHR43384:SF13">
    <property type="entry name" value="SLR0110 PROTEIN"/>
    <property type="match status" value="1"/>
</dbReference>
<accession>A0A8J7FEG1</accession>
<comment type="caution">
    <text evidence="1">Lacks conserved residue(s) required for the propagation of feature annotation.</text>
</comment>
<dbReference type="InterPro" id="IPR011006">
    <property type="entry name" value="CheY-like_superfamily"/>
</dbReference>
<reference evidence="3" key="1">
    <citation type="submission" date="2020-10" db="EMBL/GenBank/DDBJ databases">
        <title>Bacterium isolated from coastal waters sediment.</title>
        <authorList>
            <person name="Chen R.-J."/>
            <person name="Lu D.-C."/>
            <person name="Zhu K.-L."/>
            <person name="Du Z.-J."/>
        </authorList>
    </citation>
    <scope>NUCLEOTIDE SEQUENCE</scope>
    <source>
        <strain evidence="3">N1Y112</strain>
    </source>
</reference>
<sequence>MMNDLVNHTAHQTRLDLGHRDCQILIASRSTSAVDSLQQVLAPLPKTKIKSQVMVNGHTDPLDGLERMPDLLVVRLDTNWEVELEALNARPATQRPPMIIVSAESDPQVMRHSMQAGARDFFVEPFDPEEVLRSVEHLSREVQDNPANQDARITVVMNAKGGSGASLIASNVAHALVQECDESVALVDLDLQFGSLSYYLDLNLKHGIKEALDNVDDLDAIALDGYLVKHDSGLRVMGVEEGRMILNDEVSSERLRHLIALMARAHHHVVIDVPRQIDLITSTVLEMADQVVIVTQQSITHLRDTARLMDVLRDDLEIPNEHLDVVVNRYQKNAMITRTEIENALKQRSLICIPNDFKNVSESLNDGIPLLDIARRAPISKAMMDLCEVVKGNKDTEENTVLGRLFAKLKGA</sequence>
<feature type="domain" description="Response regulatory" evidence="2">
    <location>
        <begin position="23"/>
        <end position="139"/>
    </location>
</feature>
<evidence type="ECO:0000313" key="3">
    <source>
        <dbReference type="EMBL" id="MBE9398151.1"/>
    </source>
</evidence>
<evidence type="ECO:0000256" key="1">
    <source>
        <dbReference type="PROSITE-ProRule" id="PRU00169"/>
    </source>
</evidence>
<gene>
    <name evidence="3" type="ORF">IOQ59_12885</name>
</gene>
<dbReference type="InterPro" id="IPR050625">
    <property type="entry name" value="ParA/MinD_ATPase"/>
</dbReference>
<dbReference type="SUPFAM" id="SSF52172">
    <property type="entry name" value="CheY-like"/>
    <property type="match status" value="1"/>
</dbReference>
<dbReference type="InterPro" id="IPR001789">
    <property type="entry name" value="Sig_transdc_resp-reg_receiver"/>
</dbReference>
<dbReference type="InterPro" id="IPR027417">
    <property type="entry name" value="P-loop_NTPase"/>
</dbReference>
<keyword evidence="4" id="KW-1185">Reference proteome</keyword>
<name>A0A8J7FEG1_9GAMM</name>
<dbReference type="GO" id="GO:0016887">
    <property type="term" value="F:ATP hydrolysis activity"/>
    <property type="evidence" value="ECO:0007669"/>
    <property type="project" value="TreeGrafter"/>
</dbReference>
<dbReference type="GO" id="GO:0009898">
    <property type="term" value="C:cytoplasmic side of plasma membrane"/>
    <property type="evidence" value="ECO:0007669"/>
    <property type="project" value="TreeGrafter"/>
</dbReference>
<dbReference type="SUPFAM" id="SSF52540">
    <property type="entry name" value="P-loop containing nucleoside triphosphate hydrolases"/>
    <property type="match status" value="1"/>
</dbReference>
<dbReference type="Proteomes" id="UP000640333">
    <property type="component" value="Unassembled WGS sequence"/>
</dbReference>
<comment type="caution">
    <text evidence="3">The sequence shown here is derived from an EMBL/GenBank/DDBJ whole genome shotgun (WGS) entry which is preliminary data.</text>
</comment>
<evidence type="ECO:0000259" key="2">
    <source>
        <dbReference type="PROSITE" id="PS50110"/>
    </source>
</evidence>